<dbReference type="EMBL" id="HBEA01017561">
    <property type="protein sequence ID" value="CAD8263830.1"/>
    <property type="molecule type" value="Transcribed_RNA"/>
</dbReference>
<proteinExistence type="inferred from homology"/>
<comment type="similarity">
    <text evidence="1">Belongs to the methyltransferase superfamily.</text>
</comment>
<dbReference type="GO" id="GO:0032259">
    <property type="term" value="P:methylation"/>
    <property type="evidence" value="ECO:0007669"/>
    <property type="project" value="UniProtKB-KW"/>
</dbReference>
<dbReference type="SUPFAM" id="SSF53335">
    <property type="entry name" value="S-adenosyl-L-methionine-dependent methyltransferases"/>
    <property type="match status" value="1"/>
</dbReference>
<accession>A0A7R9UEG8</accession>
<name>A0A7R9UEG8_9STRA</name>
<dbReference type="InterPro" id="IPR029063">
    <property type="entry name" value="SAM-dependent_MTases_sf"/>
</dbReference>
<gene>
    <name evidence="6" type="ORF">PPYR1160_LOCUS13333</name>
</gene>
<evidence type="ECO:0000259" key="5">
    <source>
        <dbReference type="Pfam" id="PF08241"/>
    </source>
</evidence>
<evidence type="ECO:0000256" key="1">
    <source>
        <dbReference type="ARBA" id="ARBA00008361"/>
    </source>
</evidence>
<dbReference type="GO" id="GO:0008168">
    <property type="term" value="F:methyltransferase activity"/>
    <property type="evidence" value="ECO:0007669"/>
    <property type="project" value="UniProtKB-KW"/>
</dbReference>
<dbReference type="InterPro" id="IPR051419">
    <property type="entry name" value="Lys/N-term_MeTrsfase_sf"/>
</dbReference>
<dbReference type="InterPro" id="IPR013216">
    <property type="entry name" value="Methyltransf_11"/>
</dbReference>
<reference evidence="6" key="1">
    <citation type="submission" date="2021-01" db="EMBL/GenBank/DDBJ databases">
        <authorList>
            <person name="Corre E."/>
            <person name="Pelletier E."/>
            <person name="Niang G."/>
            <person name="Scheremetjew M."/>
            <person name="Finn R."/>
            <person name="Kale V."/>
            <person name="Holt S."/>
            <person name="Cochrane G."/>
            <person name="Meng A."/>
            <person name="Brown T."/>
            <person name="Cohen L."/>
        </authorList>
    </citation>
    <scope>NUCLEOTIDE SEQUENCE</scope>
    <source>
        <strain evidence="6">CCMP2078</strain>
    </source>
</reference>
<dbReference type="AlphaFoldDB" id="A0A7R9UEG8"/>
<keyword evidence="2" id="KW-0489">Methyltransferase</keyword>
<dbReference type="PANTHER" id="PTHR12176">
    <property type="entry name" value="SAM-DEPENDENT METHYLTRANSFERASE SUPERFAMILY PROTEIN"/>
    <property type="match status" value="1"/>
</dbReference>
<evidence type="ECO:0000256" key="4">
    <source>
        <dbReference type="SAM" id="MobiDB-lite"/>
    </source>
</evidence>
<evidence type="ECO:0000313" key="6">
    <source>
        <dbReference type="EMBL" id="CAD8263830.1"/>
    </source>
</evidence>
<dbReference type="Gene3D" id="3.40.50.150">
    <property type="entry name" value="Vaccinia Virus protein VP39"/>
    <property type="match status" value="1"/>
</dbReference>
<feature type="domain" description="Methyltransferase type 11" evidence="5">
    <location>
        <begin position="45"/>
        <end position="143"/>
    </location>
</feature>
<feature type="region of interest" description="Disordered" evidence="4">
    <location>
        <begin position="280"/>
        <end position="300"/>
    </location>
</feature>
<dbReference type="Pfam" id="PF08241">
    <property type="entry name" value="Methyltransf_11"/>
    <property type="match status" value="1"/>
</dbReference>
<organism evidence="6">
    <name type="scientific">Pinguiococcus pyrenoidosus</name>
    <dbReference type="NCBI Taxonomy" id="172671"/>
    <lineage>
        <taxon>Eukaryota</taxon>
        <taxon>Sar</taxon>
        <taxon>Stramenopiles</taxon>
        <taxon>Ochrophyta</taxon>
        <taxon>Pinguiophyceae</taxon>
        <taxon>Pinguiochrysidales</taxon>
        <taxon>Pinguiochrysidaceae</taxon>
        <taxon>Pinguiococcus</taxon>
    </lineage>
</organism>
<sequence length="300" mass="34371">MPDYGKRAYWDERYADEDDAFDWLWDYSSVRANLRRILRRDSRILVVGCGNANFSADLYDDGFRKCVSIDNSEVVIRQMRRRCPHMDWRVMDVLKMSFPDGAFDVVLDKSLIDTLLCYDSSARCVGKMVKEIHRVLAPGGRYVSMSLHSGAEILRYFSPVLAAMDELDEMDGPSPEEQRPEAPPADWYVQWCQLRNPRWSATAASDRSVAHTFVLCTKQPPPDFVPTDFVNTLSAEDILRLQAEADCQKTRPATRRSWRECAVEHLLECLDRALEQAQNPSSVGQALKKLPSSRRSRVDI</sequence>
<evidence type="ECO:0000256" key="2">
    <source>
        <dbReference type="ARBA" id="ARBA00022603"/>
    </source>
</evidence>
<dbReference type="CDD" id="cd02440">
    <property type="entry name" value="AdoMet_MTases"/>
    <property type="match status" value="1"/>
</dbReference>
<protein>
    <recommendedName>
        <fullName evidence="5">Methyltransferase type 11 domain-containing protein</fullName>
    </recommendedName>
</protein>
<feature type="compositionally biased region" description="Basic residues" evidence="4">
    <location>
        <begin position="291"/>
        <end position="300"/>
    </location>
</feature>
<keyword evidence="3" id="KW-0808">Transferase</keyword>
<evidence type="ECO:0000256" key="3">
    <source>
        <dbReference type="ARBA" id="ARBA00022679"/>
    </source>
</evidence>